<evidence type="ECO:0000313" key="1">
    <source>
        <dbReference type="EMBL" id="KUF09783.1"/>
    </source>
</evidence>
<dbReference type="AlphaFoldDB" id="A0A0W7WH36"/>
<protein>
    <submittedName>
        <fullName evidence="1">Uncharacterized protein</fullName>
    </submittedName>
</protein>
<name>A0A0W7WH36_9RHOB</name>
<dbReference type="Proteomes" id="UP000054396">
    <property type="component" value="Unassembled WGS sequence"/>
</dbReference>
<accession>A0A0W7WH36</accession>
<evidence type="ECO:0000313" key="2">
    <source>
        <dbReference type="Proteomes" id="UP000054396"/>
    </source>
</evidence>
<proteinExistence type="predicted"/>
<gene>
    <name evidence="1" type="ORF">AVJ23_15130</name>
</gene>
<organism evidence="1 2">
    <name type="scientific">Pseudoponticoccus marisrubri</name>
    <dbReference type="NCBI Taxonomy" id="1685382"/>
    <lineage>
        <taxon>Bacteria</taxon>
        <taxon>Pseudomonadati</taxon>
        <taxon>Pseudomonadota</taxon>
        <taxon>Alphaproteobacteria</taxon>
        <taxon>Rhodobacterales</taxon>
        <taxon>Roseobacteraceae</taxon>
        <taxon>Pseudoponticoccus</taxon>
    </lineage>
</organism>
<keyword evidence="2" id="KW-1185">Reference proteome</keyword>
<reference evidence="1 2" key="1">
    <citation type="submission" date="2015-12" db="EMBL/GenBank/DDBJ databases">
        <authorList>
            <person name="Shamseldin A."/>
            <person name="Moawad H."/>
            <person name="Abd El-Rahim W.M."/>
            <person name="Sadowsky M.J."/>
        </authorList>
    </citation>
    <scope>NUCLEOTIDE SEQUENCE [LARGE SCALE GENOMIC DNA]</scope>
    <source>
        <strain evidence="1 2">SJ5A-1</strain>
    </source>
</reference>
<sequence>MREPCEQLADPRAMPPGYVGGWQAPLMADPVERGRCLVGQDATDVAEGDLDGMCLRDRLPEGTMQIAERREPARIIECVEQVAETRAVAA</sequence>
<dbReference type="EMBL" id="LPXO01000010">
    <property type="protein sequence ID" value="KUF09783.1"/>
    <property type="molecule type" value="Genomic_DNA"/>
</dbReference>
<comment type="caution">
    <text evidence="1">The sequence shown here is derived from an EMBL/GenBank/DDBJ whole genome shotgun (WGS) entry which is preliminary data.</text>
</comment>